<accession>A0A0R3QGQ6</accession>
<evidence type="ECO:0000256" key="1">
    <source>
        <dbReference type="SAM" id="MobiDB-lite"/>
    </source>
</evidence>
<keyword evidence="3" id="KW-1185">Reference proteome</keyword>
<reference evidence="2 3" key="2">
    <citation type="submission" date="2018-11" db="EMBL/GenBank/DDBJ databases">
        <authorList>
            <consortium name="Pathogen Informatics"/>
        </authorList>
    </citation>
    <scope>NUCLEOTIDE SEQUENCE [LARGE SCALE GENOMIC DNA]</scope>
</reference>
<dbReference type="Proteomes" id="UP000280834">
    <property type="component" value="Unassembled WGS sequence"/>
</dbReference>
<reference evidence="4" key="1">
    <citation type="submission" date="2017-02" db="UniProtKB">
        <authorList>
            <consortium name="WormBaseParasite"/>
        </authorList>
    </citation>
    <scope>IDENTIFICATION</scope>
</reference>
<evidence type="ECO:0000313" key="2">
    <source>
        <dbReference type="EMBL" id="VDO17351.1"/>
    </source>
</evidence>
<feature type="region of interest" description="Disordered" evidence="1">
    <location>
        <begin position="96"/>
        <end position="124"/>
    </location>
</feature>
<organism evidence="4">
    <name type="scientific">Brugia timori</name>
    <dbReference type="NCBI Taxonomy" id="42155"/>
    <lineage>
        <taxon>Eukaryota</taxon>
        <taxon>Metazoa</taxon>
        <taxon>Ecdysozoa</taxon>
        <taxon>Nematoda</taxon>
        <taxon>Chromadorea</taxon>
        <taxon>Rhabditida</taxon>
        <taxon>Spirurina</taxon>
        <taxon>Spiruromorpha</taxon>
        <taxon>Filarioidea</taxon>
        <taxon>Onchocercidae</taxon>
        <taxon>Brugia</taxon>
    </lineage>
</organism>
<sequence length="163" mass="17427">METSETFNLNANQTERENPNGQSVSSNSAGNQAQFAFSSNIDGAMNTAVRGGIQNFIRNILPNALGNMTSVQTGKKHTSLLVEHENGRHDELTQTGANASRRRHPAFSVHSHQQSGQSGQMQPSARAFLGSSTPAFHGPGIVGQVIVRTNGPANTEVIMTFLI</sequence>
<feature type="region of interest" description="Disordered" evidence="1">
    <location>
        <begin position="1"/>
        <end position="29"/>
    </location>
</feature>
<name>A0A0R3QGQ6_9BILA</name>
<evidence type="ECO:0000313" key="3">
    <source>
        <dbReference type="Proteomes" id="UP000280834"/>
    </source>
</evidence>
<dbReference type="EMBL" id="UZAG01004947">
    <property type="protein sequence ID" value="VDO17351.1"/>
    <property type="molecule type" value="Genomic_DNA"/>
</dbReference>
<dbReference type="AlphaFoldDB" id="A0A0R3QGQ6"/>
<evidence type="ECO:0000313" key="4">
    <source>
        <dbReference type="WBParaSite" id="BTMF_0000556201-mRNA-1"/>
    </source>
</evidence>
<dbReference type="WBParaSite" id="BTMF_0000556201-mRNA-1">
    <property type="protein sequence ID" value="BTMF_0000556201-mRNA-1"/>
    <property type="gene ID" value="BTMF_0000556201"/>
</dbReference>
<proteinExistence type="predicted"/>
<dbReference type="STRING" id="42155.A0A0R3QGQ6"/>
<protein>
    <submittedName>
        <fullName evidence="4">KID domain-containing protein</fullName>
    </submittedName>
</protein>
<gene>
    <name evidence="2" type="ORF">BTMF_LOCUS4838</name>
</gene>
<feature type="compositionally biased region" description="Low complexity" evidence="1">
    <location>
        <begin position="108"/>
        <end position="124"/>
    </location>
</feature>